<dbReference type="OrthoDB" id="5988859at2759"/>
<evidence type="ECO:0000313" key="1">
    <source>
        <dbReference type="EMBL" id="CAC5406048.1"/>
    </source>
</evidence>
<protein>
    <submittedName>
        <fullName evidence="1">Uncharacterized protein</fullName>
    </submittedName>
</protein>
<dbReference type="EMBL" id="CACVKT020007165">
    <property type="protein sequence ID" value="CAC5406048.1"/>
    <property type="molecule type" value="Genomic_DNA"/>
</dbReference>
<evidence type="ECO:0000313" key="2">
    <source>
        <dbReference type="Proteomes" id="UP000507470"/>
    </source>
</evidence>
<gene>
    <name evidence="1" type="ORF">MCOR_39665</name>
</gene>
<organism evidence="1 2">
    <name type="scientific">Mytilus coruscus</name>
    <name type="common">Sea mussel</name>
    <dbReference type="NCBI Taxonomy" id="42192"/>
    <lineage>
        <taxon>Eukaryota</taxon>
        <taxon>Metazoa</taxon>
        <taxon>Spiralia</taxon>
        <taxon>Lophotrochozoa</taxon>
        <taxon>Mollusca</taxon>
        <taxon>Bivalvia</taxon>
        <taxon>Autobranchia</taxon>
        <taxon>Pteriomorphia</taxon>
        <taxon>Mytilida</taxon>
        <taxon>Mytiloidea</taxon>
        <taxon>Mytilidae</taxon>
        <taxon>Mytilinae</taxon>
        <taxon>Mytilus</taxon>
    </lineage>
</organism>
<sequence>MSHSETESLHFYEYLCQKIGSEEVVKVRRLTCISEDMRCSKFISQISSGSKGEGLDLKGSDIDIIYTDPLYAVYESDKDVVQDIGRIVLIMDTEDTQPCFTHLRLYTNYDIISYSIQQKMQLHRGMNLLSSELYKSKLLKQVNVLNPLINTIHGPCLSDNGEIYDYASSIKCDQFNSKHRNTLINILKKSYQKEIQIFLSSQTLHDYRSFPFEITRSECEINALMKMILVQIFYQFETPIINILNILNALLLHCKTELSRCIFKLATANAYQSIILALPPINNSNNKQQYKNYKLELSQLLVGVHSDAISGWLKLASFLYVHKSYSIAIDVINYTLSKCTDESSWSKVTLKQNQKLMLISQLKRLPSKFVVLGLNSSVMPYELKFDHVEENLFFINSMPFAHFLCFLCYYHLRDFKSCRNSVIQLSDTVTEHRLSARKGNNFVSLGIAFQMLDERDLARIYFSIAVQNDDSVQVDTLPDQLPADIDQHTY</sequence>
<dbReference type="Proteomes" id="UP000507470">
    <property type="component" value="Unassembled WGS sequence"/>
</dbReference>
<name>A0A6J8DBH2_MYTCO</name>
<dbReference type="AlphaFoldDB" id="A0A6J8DBH2"/>
<accession>A0A6J8DBH2</accession>
<reference evidence="1 2" key="1">
    <citation type="submission" date="2020-06" db="EMBL/GenBank/DDBJ databases">
        <authorList>
            <person name="Li R."/>
            <person name="Bekaert M."/>
        </authorList>
    </citation>
    <scope>NUCLEOTIDE SEQUENCE [LARGE SCALE GENOMIC DNA]</scope>
    <source>
        <strain evidence="2">wild</strain>
    </source>
</reference>
<keyword evidence="2" id="KW-1185">Reference proteome</keyword>
<proteinExistence type="predicted"/>